<feature type="domain" description="Transposase IS116/IS110/IS902 C-terminal" evidence="2">
    <location>
        <begin position="209"/>
        <end position="292"/>
    </location>
</feature>
<proteinExistence type="predicted"/>
<dbReference type="EMBL" id="MHSK01000009">
    <property type="protein sequence ID" value="OHA42612.1"/>
    <property type="molecule type" value="Genomic_DNA"/>
</dbReference>
<evidence type="ECO:0000259" key="1">
    <source>
        <dbReference type="Pfam" id="PF01548"/>
    </source>
</evidence>
<dbReference type="InterPro" id="IPR002525">
    <property type="entry name" value="Transp_IS110-like_N"/>
</dbReference>
<dbReference type="PANTHER" id="PTHR33055:SF13">
    <property type="entry name" value="TRANSPOSASE"/>
    <property type="match status" value="1"/>
</dbReference>
<dbReference type="Proteomes" id="UP000177269">
    <property type="component" value="Unassembled WGS sequence"/>
</dbReference>
<sequence>MTYYLGVDLHKKTQTWVLLNEEDDTPVFSREYSVSPSEVARACKDVSKFGNIVAAIEPVCGWQWQVVQMRETRITVQVSNPRKTTVIAKSLQKTDKNDALTLALLVRTGLLYTSIEVSPETRKLRALVRERSFLVQLRASIQCRLEGVVTREGRHLLEGATSSKKGASVILASANHEWKRSIHIKGDITKYIDEIEIELKQEIRTPLLKLLTTIPGVGVITALTWIAEIGDFSLFKTPEKLCAFAGLVPTERSSGGVQKLGHITKAGSTHLRYMAVEAAMHIRNEPKTEKLYEFYEKIKTKKGAMCARVALARKMLSIAWYMVKKNEPYTPQPSHILSSVHLPLRGDLVHTL</sequence>
<comment type="caution">
    <text evidence="3">The sequence shown here is derived from an EMBL/GenBank/DDBJ whole genome shotgun (WGS) entry which is preliminary data.</text>
</comment>
<dbReference type="PANTHER" id="PTHR33055">
    <property type="entry name" value="TRANSPOSASE FOR INSERTION SEQUENCE ELEMENT IS1111A"/>
    <property type="match status" value="1"/>
</dbReference>
<dbReference type="GO" id="GO:0003677">
    <property type="term" value="F:DNA binding"/>
    <property type="evidence" value="ECO:0007669"/>
    <property type="project" value="InterPro"/>
</dbReference>
<name>A0A1G2P4Q4_9BACT</name>
<evidence type="ECO:0000313" key="4">
    <source>
        <dbReference type="Proteomes" id="UP000177269"/>
    </source>
</evidence>
<dbReference type="AlphaFoldDB" id="A0A1G2P4Q4"/>
<evidence type="ECO:0000259" key="2">
    <source>
        <dbReference type="Pfam" id="PF02371"/>
    </source>
</evidence>
<dbReference type="InterPro" id="IPR003346">
    <property type="entry name" value="Transposase_20"/>
</dbReference>
<accession>A0A1G2P4Q4</accession>
<organism evidence="3 4">
    <name type="scientific">Candidatus Taylorbacteria bacterium RIFCSPLOWO2_12_FULL_43_20</name>
    <dbReference type="NCBI Taxonomy" id="1802332"/>
    <lineage>
        <taxon>Bacteria</taxon>
        <taxon>Candidatus Tayloriibacteriota</taxon>
    </lineage>
</organism>
<dbReference type="GO" id="GO:0006313">
    <property type="term" value="P:DNA transposition"/>
    <property type="evidence" value="ECO:0007669"/>
    <property type="project" value="InterPro"/>
</dbReference>
<dbReference type="GO" id="GO:0004803">
    <property type="term" value="F:transposase activity"/>
    <property type="evidence" value="ECO:0007669"/>
    <property type="project" value="InterPro"/>
</dbReference>
<dbReference type="Pfam" id="PF01548">
    <property type="entry name" value="DEDD_Tnp_IS110"/>
    <property type="match status" value="1"/>
</dbReference>
<protein>
    <submittedName>
        <fullName evidence="3">Uncharacterized protein</fullName>
    </submittedName>
</protein>
<reference evidence="3 4" key="1">
    <citation type="journal article" date="2016" name="Nat. Commun.">
        <title>Thousands of microbial genomes shed light on interconnected biogeochemical processes in an aquifer system.</title>
        <authorList>
            <person name="Anantharaman K."/>
            <person name="Brown C.T."/>
            <person name="Hug L.A."/>
            <person name="Sharon I."/>
            <person name="Castelle C.J."/>
            <person name="Probst A.J."/>
            <person name="Thomas B.C."/>
            <person name="Singh A."/>
            <person name="Wilkins M.J."/>
            <person name="Karaoz U."/>
            <person name="Brodie E.L."/>
            <person name="Williams K.H."/>
            <person name="Hubbard S.S."/>
            <person name="Banfield J.F."/>
        </authorList>
    </citation>
    <scope>NUCLEOTIDE SEQUENCE [LARGE SCALE GENOMIC DNA]</scope>
</reference>
<dbReference type="InterPro" id="IPR047650">
    <property type="entry name" value="Transpos_IS110"/>
</dbReference>
<gene>
    <name evidence="3" type="ORF">A3G52_00140</name>
</gene>
<dbReference type="Pfam" id="PF02371">
    <property type="entry name" value="Transposase_20"/>
    <property type="match status" value="1"/>
</dbReference>
<evidence type="ECO:0000313" key="3">
    <source>
        <dbReference type="EMBL" id="OHA42612.1"/>
    </source>
</evidence>
<dbReference type="NCBIfam" id="NF033542">
    <property type="entry name" value="transpos_IS110"/>
    <property type="match status" value="1"/>
</dbReference>
<feature type="domain" description="Transposase IS110-like N-terminal" evidence="1">
    <location>
        <begin position="5"/>
        <end position="150"/>
    </location>
</feature>